<evidence type="ECO:0000256" key="1">
    <source>
        <dbReference type="SAM" id="Phobius"/>
    </source>
</evidence>
<feature type="domain" description="Rhodanese" evidence="2">
    <location>
        <begin position="16"/>
        <end position="110"/>
    </location>
</feature>
<evidence type="ECO:0000313" key="4">
    <source>
        <dbReference type="Proteomes" id="UP000273643"/>
    </source>
</evidence>
<protein>
    <submittedName>
        <fullName evidence="3">Rhodanese-related sulfurtransferase</fullName>
    </submittedName>
</protein>
<keyword evidence="1" id="KW-0812">Transmembrane</keyword>
<dbReference type="PANTHER" id="PTHR44086:SF10">
    <property type="entry name" value="THIOSULFATE SULFURTRANSFERASE_RHODANESE-LIKE DOMAIN-CONTAINING PROTEIN 3"/>
    <property type="match status" value="1"/>
</dbReference>
<keyword evidence="3" id="KW-0808">Transferase</keyword>
<dbReference type="InterPro" id="IPR001763">
    <property type="entry name" value="Rhodanese-like_dom"/>
</dbReference>
<dbReference type="Gene3D" id="6.10.140.1340">
    <property type="match status" value="1"/>
</dbReference>
<dbReference type="GO" id="GO:0004792">
    <property type="term" value="F:thiosulfate-cyanide sulfurtransferase activity"/>
    <property type="evidence" value="ECO:0007669"/>
    <property type="project" value="TreeGrafter"/>
</dbReference>
<dbReference type="AlphaFoldDB" id="A0A3N1NLN5"/>
<comment type="caution">
    <text evidence="3">The sequence shown here is derived from an EMBL/GenBank/DDBJ whole genome shotgun (WGS) entry which is preliminary data.</text>
</comment>
<organism evidence="3 4">
    <name type="scientific">Marinimicrobium koreense</name>
    <dbReference type="NCBI Taxonomy" id="306545"/>
    <lineage>
        <taxon>Bacteria</taxon>
        <taxon>Pseudomonadati</taxon>
        <taxon>Pseudomonadota</taxon>
        <taxon>Gammaproteobacteria</taxon>
        <taxon>Cellvibrionales</taxon>
        <taxon>Cellvibrionaceae</taxon>
        <taxon>Marinimicrobium</taxon>
    </lineage>
</organism>
<dbReference type="PANTHER" id="PTHR44086">
    <property type="entry name" value="THIOSULFATE SULFURTRANSFERASE RDL2, MITOCHONDRIAL-RELATED"/>
    <property type="match status" value="1"/>
</dbReference>
<dbReference type="RefSeq" id="WP_123637014.1">
    <property type="nucleotide sequence ID" value="NZ_RJUK01000001.1"/>
</dbReference>
<feature type="transmembrane region" description="Helical" evidence="1">
    <location>
        <begin position="148"/>
        <end position="173"/>
    </location>
</feature>
<reference evidence="3 4" key="1">
    <citation type="submission" date="2018-11" db="EMBL/GenBank/DDBJ databases">
        <title>Genomic Encyclopedia of Type Strains, Phase IV (KMG-IV): sequencing the most valuable type-strain genomes for metagenomic binning, comparative biology and taxonomic classification.</title>
        <authorList>
            <person name="Goeker M."/>
        </authorList>
    </citation>
    <scope>NUCLEOTIDE SEQUENCE [LARGE SCALE GENOMIC DNA]</scope>
    <source>
        <strain evidence="3 4">DSM 16974</strain>
    </source>
</reference>
<keyword evidence="1" id="KW-1133">Transmembrane helix</keyword>
<dbReference type="OrthoDB" id="1445766at2"/>
<evidence type="ECO:0000259" key="2">
    <source>
        <dbReference type="PROSITE" id="PS50206"/>
    </source>
</evidence>
<feature type="transmembrane region" description="Helical" evidence="1">
    <location>
        <begin position="124"/>
        <end position="142"/>
    </location>
</feature>
<evidence type="ECO:0000313" key="3">
    <source>
        <dbReference type="EMBL" id="ROQ19702.1"/>
    </source>
</evidence>
<dbReference type="PROSITE" id="PS50206">
    <property type="entry name" value="RHODANESE_3"/>
    <property type="match status" value="1"/>
</dbReference>
<dbReference type="Pfam" id="PF11127">
    <property type="entry name" value="YgaP-like_TM"/>
    <property type="match status" value="1"/>
</dbReference>
<dbReference type="Pfam" id="PF00581">
    <property type="entry name" value="Rhodanese"/>
    <property type="match status" value="1"/>
</dbReference>
<dbReference type="EMBL" id="RJUK01000001">
    <property type="protein sequence ID" value="ROQ19702.1"/>
    <property type="molecule type" value="Genomic_DNA"/>
</dbReference>
<proteinExistence type="predicted"/>
<accession>A0A3N1NLN5</accession>
<dbReference type="SUPFAM" id="SSF52821">
    <property type="entry name" value="Rhodanese/Cell cycle control phosphatase"/>
    <property type="match status" value="1"/>
</dbReference>
<keyword evidence="4" id="KW-1185">Reference proteome</keyword>
<dbReference type="InterPro" id="IPR021309">
    <property type="entry name" value="YgaP-like_TM"/>
</dbReference>
<gene>
    <name evidence="3" type="ORF">EDC38_0287</name>
</gene>
<dbReference type="InterPro" id="IPR036873">
    <property type="entry name" value="Rhodanese-like_dom_sf"/>
</dbReference>
<sequence length="179" mass="19459">MSATRVTPQQLFANTRPEELCILDLRTTAEVENERVPGALHIPVQELSAERLQAELSQRAGDKSTVYLLCQSGRRADMAVDKLAGKVDCSLCIIDGGVNAMRHAPVELERSETPRRAVSIERQVRITAGLLILTGVVLGFTVNPGFFWLSGAVGAGLTFSGITDTCAMAKVLLHMPWNR</sequence>
<dbReference type="SMART" id="SM00450">
    <property type="entry name" value="RHOD"/>
    <property type="match status" value="1"/>
</dbReference>
<name>A0A3N1NLN5_9GAMM</name>
<dbReference type="Gene3D" id="3.40.250.10">
    <property type="entry name" value="Rhodanese-like domain"/>
    <property type="match status" value="1"/>
</dbReference>
<dbReference type="Proteomes" id="UP000273643">
    <property type="component" value="Unassembled WGS sequence"/>
</dbReference>
<dbReference type="CDD" id="cd00158">
    <property type="entry name" value="RHOD"/>
    <property type="match status" value="1"/>
</dbReference>
<keyword evidence="1" id="KW-0472">Membrane</keyword>